<sequence>MTAMQARSASPSQVRSAASPSASPSGPPHAAPGRRCVWIGLAALAACALMAAWYLLPLADWMSAFGAWARGWGAAGVAIVCAAYVLGTLACVPGWPLTLLVAVAYGWWAIPIALGGGMTAALLAFLIGRTIARRPIERVIARHPKLKAIDGVAHDESFKTILLARLTPVTPFAMENYAFGVTGVTLPGYLAATFVGIVPGTILNVWVGVLGRTAAGGEASAANWAFLGIGFAATVVLVVWMTHAVKRRMKGPDGAPEPRSKSRPQERL</sequence>
<dbReference type="PANTHER" id="PTHR12677">
    <property type="entry name" value="GOLGI APPARATUS MEMBRANE PROTEIN TVP38-RELATED"/>
    <property type="match status" value="1"/>
</dbReference>
<organism evidence="9 10">
    <name type="scientific">Propylenella binzhouense</name>
    <dbReference type="NCBI Taxonomy" id="2555902"/>
    <lineage>
        <taxon>Bacteria</taxon>
        <taxon>Pseudomonadati</taxon>
        <taxon>Pseudomonadota</taxon>
        <taxon>Alphaproteobacteria</taxon>
        <taxon>Hyphomicrobiales</taxon>
        <taxon>Propylenellaceae</taxon>
        <taxon>Propylenella</taxon>
    </lineage>
</organism>
<keyword evidence="2 6" id="KW-1003">Cell membrane</keyword>
<accession>A0A964WSN0</accession>
<keyword evidence="3 6" id="KW-0812">Transmembrane</keyword>
<gene>
    <name evidence="9" type="ORF">E4O86_04890</name>
</gene>
<dbReference type="Proteomes" id="UP000773614">
    <property type="component" value="Unassembled WGS sequence"/>
</dbReference>
<feature type="transmembrane region" description="Helical" evidence="6">
    <location>
        <begin position="107"/>
        <end position="128"/>
    </location>
</feature>
<dbReference type="GO" id="GO:0005886">
    <property type="term" value="C:plasma membrane"/>
    <property type="evidence" value="ECO:0007669"/>
    <property type="project" value="UniProtKB-SubCell"/>
</dbReference>
<evidence type="ECO:0000256" key="7">
    <source>
        <dbReference type="SAM" id="MobiDB-lite"/>
    </source>
</evidence>
<feature type="region of interest" description="Disordered" evidence="7">
    <location>
        <begin position="249"/>
        <end position="268"/>
    </location>
</feature>
<evidence type="ECO:0000256" key="4">
    <source>
        <dbReference type="ARBA" id="ARBA00022989"/>
    </source>
</evidence>
<keyword evidence="10" id="KW-1185">Reference proteome</keyword>
<feature type="compositionally biased region" description="Low complexity" evidence="7">
    <location>
        <begin position="1"/>
        <end position="24"/>
    </location>
</feature>
<feature type="domain" description="VTT" evidence="8">
    <location>
        <begin position="92"/>
        <end position="208"/>
    </location>
</feature>
<proteinExistence type="inferred from homology"/>
<keyword evidence="5 6" id="KW-0472">Membrane</keyword>
<dbReference type="Pfam" id="PF09335">
    <property type="entry name" value="VTT_dom"/>
    <property type="match status" value="1"/>
</dbReference>
<feature type="transmembrane region" description="Helical" evidence="6">
    <location>
        <begin position="37"/>
        <end position="59"/>
    </location>
</feature>
<evidence type="ECO:0000256" key="3">
    <source>
        <dbReference type="ARBA" id="ARBA00022692"/>
    </source>
</evidence>
<feature type="transmembrane region" description="Helical" evidence="6">
    <location>
        <begin position="221"/>
        <end position="240"/>
    </location>
</feature>
<dbReference type="EMBL" id="SPKJ01000009">
    <property type="protein sequence ID" value="MYZ47046.1"/>
    <property type="molecule type" value="Genomic_DNA"/>
</dbReference>
<comment type="caution">
    <text evidence="9">The sequence shown here is derived from an EMBL/GenBank/DDBJ whole genome shotgun (WGS) entry which is preliminary data.</text>
</comment>
<dbReference type="InterPro" id="IPR015414">
    <property type="entry name" value="TMEM64"/>
</dbReference>
<comment type="subcellular location">
    <subcellularLocation>
        <location evidence="1 6">Cell membrane</location>
        <topology evidence="1 6">Multi-pass membrane protein</topology>
    </subcellularLocation>
</comment>
<evidence type="ECO:0000256" key="6">
    <source>
        <dbReference type="RuleBase" id="RU366058"/>
    </source>
</evidence>
<evidence type="ECO:0000313" key="10">
    <source>
        <dbReference type="Proteomes" id="UP000773614"/>
    </source>
</evidence>
<feature type="compositionally biased region" description="Basic and acidic residues" evidence="7">
    <location>
        <begin position="256"/>
        <end position="268"/>
    </location>
</feature>
<reference evidence="9" key="1">
    <citation type="submission" date="2019-03" db="EMBL/GenBank/DDBJ databases">
        <title>Afifella sp. nov., isolated from activated sludge.</title>
        <authorList>
            <person name="Li Q."/>
            <person name="Liu Y."/>
        </authorList>
    </citation>
    <scope>NUCLEOTIDE SEQUENCE</scope>
    <source>
        <strain evidence="9">L72</strain>
    </source>
</reference>
<name>A0A964WSN0_9HYPH</name>
<comment type="similarity">
    <text evidence="6">Belongs to the TVP38/TMEM64 family.</text>
</comment>
<evidence type="ECO:0000256" key="2">
    <source>
        <dbReference type="ARBA" id="ARBA00022475"/>
    </source>
</evidence>
<feature type="transmembrane region" description="Helical" evidence="6">
    <location>
        <begin position="189"/>
        <end position="209"/>
    </location>
</feature>
<dbReference type="InterPro" id="IPR032816">
    <property type="entry name" value="VTT_dom"/>
</dbReference>
<evidence type="ECO:0000259" key="8">
    <source>
        <dbReference type="Pfam" id="PF09335"/>
    </source>
</evidence>
<evidence type="ECO:0000256" key="1">
    <source>
        <dbReference type="ARBA" id="ARBA00004651"/>
    </source>
</evidence>
<dbReference type="AlphaFoldDB" id="A0A964WSN0"/>
<feature type="region of interest" description="Disordered" evidence="7">
    <location>
        <begin position="1"/>
        <end position="29"/>
    </location>
</feature>
<feature type="transmembrane region" description="Helical" evidence="6">
    <location>
        <begin position="71"/>
        <end position="95"/>
    </location>
</feature>
<protein>
    <recommendedName>
        <fullName evidence="6">TVP38/TMEM64 family membrane protein</fullName>
    </recommendedName>
</protein>
<evidence type="ECO:0000256" key="5">
    <source>
        <dbReference type="ARBA" id="ARBA00023136"/>
    </source>
</evidence>
<evidence type="ECO:0000313" key="9">
    <source>
        <dbReference type="EMBL" id="MYZ47046.1"/>
    </source>
</evidence>
<keyword evidence="4 6" id="KW-1133">Transmembrane helix</keyword>
<dbReference type="PANTHER" id="PTHR12677:SF59">
    <property type="entry name" value="GOLGI APPARATUS MEMBRANE PROTEIN TVP38-RELATED"/>
    <property type="match status" value="1"/>
</dbReference>